<dbReference type="EMBL" id="JAAGAB010000001">
    <property type="protein sequence ID" value="NDV00029.1"/>
    <property type="molecule type" value="Genomic_DNA"/>
</dbReference>
<accession>A0A6B2JTV6</accession>
<organism evidence="2 3">
    <name type="scientific">Pseudoroseicyclus tamaricis</name>
    <dbReference type="NCBI Taxonomy" id="2705421"/>
    <lineage>
        <taxon>Bacteria</taxon>
        <taxon>Pseudomonadati</taxon>
        <taxon>Pseudomonadota</taxon>
        <taxon>Alphaproteobacteria</taxon>
        <taxon>Rhodobacterales</taxon>
        <taxon>Paracoccaceae</taxon>
        <taxon>Pseudoroseicyclus</taxon>
    </lineage>
</organism>
<evidence type="ECO:0000313" key="2">
    <source>
        <dbReference type="EMBL" id="NDV00029.1"/>
    </source>
</evidence>
<feature type="chain" id="PRO_5025482748" evidence="1">
    <location>
        <begin position="22"/>
        <end position="74"/>
    </location>
</feature>
<keyword evidence="1" id="KW-0732">Signal</keyword>
<proteinExistence type="predicted"/>
<comment type="caution">
    <text evidence="2">The sequence shown here is derived from an EMBL/GenBank/DDBJ whole genome shotgun (WGS) entry which is preliminary data.</text>
</comment>
<name>A0A6B2JTV6_9RHOB</name>
<evidence type="ECO:0000256" key="1">
    <source>
        <dbReference type="SAM" id="SignalP"/>
    </source>
</evidence>
<dbReference type="AlphaFoldDB" id="A0A6B2JTV6"/>
<dbReference type="RefSeq" id="WP_163889983.1">
    <property type="nucleotide sequence ID" value="NZ_JAAFYS010000001.1"/>
</dbReference>
<feature type="signal peptide" evidence="1">
    <location>
        <begin position="1"/>
        <end position="21"/>
    </location>
</feature>
<protein>
    <submittedName>
        <fullName evidence="2">Uncharacterized protein</fullName>
    </submittedName>
</protein>
<dbReference type="Proteomes" id="UP000474757">
    <property type="component" value="Unassembled WGS sequence"/>
</dbReference>
<gene>
    <name evidence="2" type="ORF">GZA08_03490</name>
</gene>
<evidence type="ECO:0000313" key="3">
    <source>
        <dbReference type="Proteomes" id="UP000474757"/>
    </source>
</evidence>
<reference evidence="2 3" key="1">
    <citation type="submission" date="2020-02" db="EMBL/GenBank/DDBJ databases">
        <title>Pseudoroseicyclus tamarix, sp. nov., isolated from offshore sediment of a Tamarix chinensis forest.</title>
        <authorList>
            <person name="Gai Y."/>
        </authorList>
    </citation>
    <scope>NUCLEOTIDE SEQUENCE [LARGE SCALE GENOMIC DNA]</scope>
    <source>
        <strain evidence="2 3">CLL3-39</strain>
    </source>
</reference>
<sequence length="74" mass="7879">MPRLLTAASAAILMSFGPATAEATNGPDVIALANQLDNTTFERDKIEIGDRVSYWKPAFETLLTIMPDGSPAPS</sequence>
<keyword evidence="3" id="KW-1185">Reference proteome</keyword>